<comment type="subunit">
    <text evidence="1">Component of the NuA4 histone acetyltransferase complex.</text>
</comment>
<dbReference type="Proteomes" id="UP000738349">
    <property type="component" value="Unassembled WGS sequence"/>
</dbReference>
<evidence type="ECO:0000313" key="4">
    <source>
        <dbReference type="Proteomes" id="UP000738349"/>
    </source>
</evidence>
<name>A0A9P9IG03_9HYPO</name>
<reference evidence="3" key="1">
    <citation type="journal article" date="2021" name="Nat. Commun.">
        <title>Genetic determinants of endophytism in the Arabidopsis root mycobiome.</title>
        <authorList>
            <person name="Mesny F."/>
            <person name="Miyauchi S."/>
            <person name="Thiergart T."/>
            <person name="Pickel B."/>
            <person name="Atanasova L."/>
            <person name="Karlsson M."/>
            <person name="Huettel B."/>
            <person name="Barry K.W."/>
            <person name="Haridas S."/>
            <person name="Chen C."/>
            <person name="Bauer D."/>
            <person name="Andreopoulos W."/>
            <person name="Pangilinan J."/>
            <person name="LaButti K."/>
            <person name="Riley R."/>
            <person name="Lipzen A."/>
            <person name="Clum A."/>
            <person name="Drula E."/>
            <person name="Henrissat B."/>
            <person name="Kohler A."/>
            <person name="Grigoriev I.V."/>
            <person name="Martin F.M."/>
            <person name="Hacquard S."/>
        </authorList>
    </citation>
    <scope>NUCLEOTIDE SEQUENCE</scope>
    <source>
        <strain evidence="3">MPI-CAGE-AT-0147</strain>
    </source>
</reference>
<dbReference type="InterPro" id="IPR016197">
    <property type="entry name" value="Chromo-like_dom_sf"/>
</dbReference>
<gene>
    <name evidence="3" type="ORF">EDB81DRAFT_891864</name>
</gene>
<dbReference type="PROSITE" id="PS00028">
    <property type="entry name" value="ZINC_FINGER_C2H2_1"/>
    <property type="match status" value="1"/>
</dbReference>
<evidence type="ECO:0000256" key="1">
    <source>
        <dbReference type="ARBA" id="ARBA00011353"/>
    </source>
</evidence>
<sequence>MVSPGRCLVCMHNQNLSASKRLVGFKHQTWWEKYLNRCFASYVSQARREHQMLCPDSDCAEGFETEQEAWNHLQDIHSYPAKRDEQDPKTIYRFVAHRDTHGPSTTTNTVLPSQSEVSTTVTPAFSTFDFKTSIKSDTSSQSQNFSSTDEMDLDDKFSMSPVIPNYIRNSGAMVPTSKHLRDSAIPIDPGLPQAGTETLANNTESLQLDDIDMSGMEGTDEPQGLAEDEYVLDKILGKWCRRGKELVFVKWLDGSTTWEPPKNMVVINSSSSLRWSIKVSERESRF</sequence>
<evidence type="ECO:0000259" key="2">
    <source>
        <dbReference type="PROSITE" id="PS00028"/>
    </source>
</evidence>
<comment type="caution">
    <text evidence="3">The sequence shown here is derived from an EMBL/GenBank/DDBJ whole genome shotgun (WGS) entry which is preliminary data.</text>
</comment>
<protein>
    <recommendedName>
        <fullName evidence="2">C2H2-type domain-containing protein</fullName>
    </recommendedName>
</protein>
<dbReference type="SUPFAM" id="SSF54160">
    <property type="entry name" value="Chromo domain-like"/>
    <property type="match status" value="1"/>
</dbReference>
<dbReference type="EMBL" id="JAGMUV010000027">
    <property type="protein sequence ID" value="KAH7118309.1"/>
    <property type="molecule type" value="Genomic_DNA"/>
</dbReference>
<evidence type="ECO:0000313" key="3">
    <source>
        <dbReference type="EMBL" id="KAH7118309.1"/>
    </source>
</evidence>
<organism evidence="3 4">
    <name type="scientific">Dactylonectria macrodidyma</name>
    <dbReference type="NCBI Taxonomy" id="307937"/>
    <lineage>
        <taxon>Eukaryota</taxon>
        <taxon>Fungi</taxon>
        <taxon>Dikarya</taxon>
        <taxon>Ascomycota</taxon>
        <taxon>Pezizomycotina</taxon>
        <taxon>Sordariomycetes</taxon>
        <taxon>Hypocreomycetidae</taxon>
        <taxon>Hypocreales</taxon>
        <taxon>Nectriaceae</taxon>
        <taxon>Dactylonectria</taxon>
    </lineage>
</organism>
<proteinExistence type="predicted"/>
<accession>A0A9P9IG03</accession>
<keyword evidence="4" id="KW-1185">Reference proteome</keyword>
<feature type="domain" description="C2H2-type" evidence="2">
    <location>
        <begin position="54"/>
        <end position="77"/>
    </location>
</feature>
<dbReference type="AlphaFoldDB" id="A0A9P9IG03"/>
<dbReference type="OrthoDB" id="4357582at2759"/>
<dbReference type="InterPro" id="IPR013087">
    <property type="entry name" value="Znf_C2H2_type"/>
</dbReference>